<keyword evidence="4" id="KW-0285">Flavoprotein</keyword>
<evidence type="ECO:0000256" key="4">
    <source>
        <dbReference type="ARBA" id="ARBA00022630"/>
    </source>
</evidence>
<evidence type="ECO:0000256" key="2">
    <source>
        <dbReference type="ARBA" id="ARBA00011955"/>
    </source>
</evidence>
<dbReference type="RefSeq" id="WP_326928498.1">
    <property type="nucleotide sequence ID" value="NZ_CP123443.1"/>
</dbReference>
<dbReference type="InterPro" id="IPR024932">
    <property type="entry name" value="ApbE"/>
</dbReference>
<dbReference type="InterPro" id="IPR003374">
    <property type="entry name" value="ApbE-like_sf"/>
</dbReference>
<proteinExistence type="predicted"/>
<name>A0ABY8MJT5_9SPIO</name>
<evidence type="ECO:0000256" key="6">
    <source>
        <dbReference type="ARBA" id="ARBA00022723"/>
    </source>
</evidence>
<dbReference type="Pfam" id="PF02424">
    <property type="entry name" value="ApbE"/>
    <property type="match status" value="1"/>
</dbReference>
<dbReference type="SUPFAM" id="SSF143631">
    <property type="entry name" value="ApbE-like"/>
    <property type="match status" value="2"/>
</dbReference>
<dbReference type="Proteomes" id="UP001228690">
    <property type="component" value="Chromosome"/>
</dbReference>
<accession>A0ABY8MJT5</accession>
<protein>
    <recommendedName>
        <fullName evidence="3">FAD:protein FMN transferase</fullName>
        <ecNumber evidence="2">2.7.1.180</ecNumber>
    </recommendedName>
    <alternativeName>
        <fullName evidence="9">Flavin transferase</fullName>
    </alternativeName>
</protein>
<reference evidence="11 12" key="1">
    <citation type="submission" date="2023-04" db="EMBL/GenBank/DDBJ databases">
        <title>Spirochaete genome identified in red abalone sample constitutes a novel genus.</title>
        <authorList>
            <person name="Sharma S.P."/>
            <person name="Purcell C.M."/>
            <person name="Hyde J.R."/>
            <person name="Severin A.J."/>
        </authorList>
    </citation>
    <scope>NUCLEOTIDE SEQUENCE [LARGE SCALE GENOMIC DNA]</scope>
    <source>
        <strain evidence="11 12">SP-2023</strain>
    </source>
</reference>
<evidence type="ECO:0000256" key="8">
    <source>
        <dbReference type="ARBA" id="ARBA00022842"/>
    </source>
</evidence>
<evidence type="ECO:0000313" key="12">
    <source>
        <dbReference type="Proteomes" id="UP001228690"/>
    </source>
</evidence>
<comment type="catalytic activity">
    <reaction evidence="10">
        <text>L-threonyl-[protein] + FAD = FMN-L-threonyl-[protein] + AMP + H(+)</text>
        <dbReference type="Rhea" id="RHEA:36847"/>
        <dbReference type="Rhea" id="RHEA-COMP:11060"/>
        <dbReference type="Rhea" id="RHEA-COMP:11061"/>
        <dbReference type="ChEBI" id="CHEBI:15378"/>
        <dbReference type="ChEBI" id="CHEBI:30013"/>
        <dbReference type="ChEBI" id="CHEBI:57692"/>
        <dbReference type="ChEBI" id="CHEBI:74257"/>
        <dbReference type="ChEBI" id="CHEBI:456215"/>
        <dbReference type="EC" id="2.7.1.180"/>
    </reaction>
</comment>
<dbReference type="PANTHER" id="PTHR30040">
    <property type="entry name" value="THIAMINE BIOSYNTHESIS LIPOPROTEIN APBE"/>
    <property type="match status" value="1"/>
</dbReference>
<evidence type="ECO:0000256" key="10">
    <source>
        <dbReference type="ARBA" id="ARBA00048540"/>
    </source>
</evidence>
<comment type="cofactor">
    <cofactor evidence="1">
        <name>Mg(2+)</name>
        <dbReference type="ChEBI" id="CHEBI:18420"/>
    </cofactor>
</comment>
<keyword evidence="6" id="KW-0479">Metal-binding</keyword>
<organism evidence="11 12">
    <name type="scientific">Candidatus Haliotispira prima</name>
    <dbReference type="NCBI Taxonomy" id="3034016"/>
    <lineage>
        <taxon>Bacteria</taxon>
        <taxon>Pseudomonadati</taxon>
        <taxon>Spirochaetota</taxon>
        <taxon>Spirochaetia</taxon>
        <taxon>Spirochaetales</taxon>
        <taxon>Spirochaetaceae</taxon>
        <taxon>Candidatus Haliotispira</taxon>
    </lineage>
</organism>
<evidence type="ECO:0000256" key="9">
    <source>
        <dbReference type="ARBA" id="ARBA00031306"/>
    </source>
</evidence>
<dbReference type="EC" id="2.7.1.180" evidence="2"/>
<evidence type="ECO:0000256" key="7">
    <source>
        <dbReference type="ARBA" id="ARBA00022827"/>
    </source>
</evidence>
<sequence length="426" mass="46756">MPGHGEKNPKRDLLTRYQGLVRHASVCLLGLLLVACNSQATQGSSVRFFALDTPCSVTLQGHVPDSVFSDIEQEVLRIEALMSSYQEESEVSILNRVGQNTLSPETVALLRQALGYARRSDGLFDPTVGPLSRIWDITGSRAIKRREDELKAEGKLAPQGSLSNDLSGNGQQYQIDGAIAEQIRMQRQPPSKQNIAEALTLVSYRDVQLDSATGEVRFGKPGMKLDLGGIAKGFAADRIAAILKAVDAPAGVIDLGGNILLHGSKPNGDPWSVGVRAEGDNYLLGMFIARPKAVVTSGVYQRYYMHNGKRYHHILSTETGYPIDNGIFSVTVVTDDSTVADALSTLLFTYGAERGLEEVARRQTQGEEIEALFVTTNYHVYASRQFARLSTEQYNSLKDGSTKSKELPQEQIWLFPLQDNLHFVNL</sequence>
<dbReference type="Gene3D" id="3.10.520.10">
    <property type="entry name" value="ApbE-like domains"/>
    <property type="match status" value="1"/>
</dbReference>
<keyword evidence="12" id="KW-1185">Reference proteome</keyword>
<dbReference type="PANTHER" id="PTHR30040:SF2">
    <property type="entry name" value="FAD:PROTEIN FMN TRANSFERASE"/>
    <property type="match status" value="1"/>
</dbReference>
<evidence type="ECO:0000256" key="3">
    <source>
        <dbReference type="ARBA" id="ARBA00016337"/>
    </source>
</evidence>
<keyword evidence="7" id="KW-0274">FAD</keyword>
<dbReference type="GO" id="GO:0016740">
    <property type="term" value="F:transferase activity"/>
    <property type="evidence" value="ECO:0007669"/>
    <property type="project" value="UniProtKB-KW"/>
</dbReference>
<dbReference type="EMBL" id="CP123443">
    <property type="protein sequence ID" value="WGK70289.1"/>
    <property type="molecule type" value="Genomic_DNA"/>
</dbReference>
<evidence type="ECO:0000256" key="5">
    <source>
        <dbReference type="ARBA" id="ARBA00022679"/>
    </source>
</evidence>
<evidence type="ECO:0000313" key="11">
    <source>
        <dbReference type="EMBL" id="WGK70289.1"/>
    </source>
</evidence>
<gene>
    <name evidence="11" type="ORF">P0082_05360</name>
</gene>
<keyword evidence="5 11" id="KW-0808">Transferase</keyword>
<keyword evidence="8" id="KW-0460">Magnesium</keyword>
<evidence type="ECO:0000256" key="1">
    <source>
        <dbReference type="ARBA" id="ARBA00001946"/>
    </source>
</evidence>